<dbReference type="SUPFAM" id="SSF51658">
    <property type="entry name" value="Xylose isomerase-like"/>
    <property type="match status" value="1"/>
</dbReference>
<dbReference type="Pfam" id="PF01261">
    <property type="entry name" value="AP_endonuc_2"/>
    <property type="match status" value="1"/>
</dbReference>
<dbReference type="CDD" id="cd00019">
    <property type="entry name" value="AP2Ec"/>
    <property type="match status" value="1"/>
</dbReference>
<dbReference type="Gene3D" id="3.20.20.150">
    <property type="entry name" value="Divalent-metal-dependent TIM barrel enzymes"/>
    <property type="match status" value="1"/>
</dbReference>
<evidence type="ECO:0000256" key="5">
    <source>
        <dbReference type="ARBA" id="ARBA00022763"/>
    </source>
</evidence>
<dbReference type="SMART" id="SM00518">
    <property type="entry name" value="AP2Ec"/>
    <property type="match status" value="1"/>
</dbReference>
<dbReference type="NCBIfam" id="TIGR00587">
    <property type="entry name" value="nfo"/>
    <property type="match status" value="1"/>
</dbReference>
<evidence type="ECO:0000256" key="6">
    <source>
        <dbReference type="ARBA" id="ARBA00022801"/>
    </source>
</evidence>
<comment type="similarity">
    <text evidence="2">Belongs to the AP endonuclease 2 family.</text>
</comment>
<dbReference type="InterPro" id="IPR036237">
    <property type="entry name" value="Xyl_isomerase-like_sf"/>
</dbReference>
<name>A0ABW1IUC0_9BACL</name>
<accession>A0ABW1IUC0</accession>
<protein>
    <submittedName>
        <fullName evidence="10">Deoxyribonuclease IV</fullName>
        <ecNumber evidence="10">3.1.21.2</ecNumber>
    </submittedName>
</protein>
<dbReference type="Proteomes" id="UP001596250">
    <property type="component" value="Unassembled WGS sequence"/>
</dbReference>
<dbReference type="PROSITE" id="PS51432">
    <property type="entry name" value="AP_NUCLEASE_F2_4"/>
    <property type="match status" value="1"/>
</dbReference>
<dbReference type="InterPro" id="IPR001719">
    <property type="entry name" value="AP_endonuc_2"/>
</dbReference>
<keyword evidence="7" id="KW-0862">Zinc</keyword>
<feature type="domain" description="Xylose isomerase-like TIM barrel" evidence="9">
    <location>
        <begin position="19"/>
        <end position="263"/>
    </location>
</feature>
<dbReference type="PANTHER" id="PTHR21445:SF0">
    <property type="entry name" value="APURINIC-APYRIMIDINIC ENDONUCLEASE"/>
    <property type="match status" value="1"/>
</dbReference>
<dbReference type="GO" id="GO:0008833">
    <property type="term" value="F:deoxyribonuclease IV (phage-T4-induced) activity"/>
    <property type="evidence" value="ECO:0007669"/>
    <property type="project" value="UniProtKB-EC"/>
</dbReference>
<evidence type="ECO:0000256" key="1">
    <source>
        <dbReference type="ARBA" id="ARBA00001947"/>
    </source>
</evidence>
<keyword evidence="8" id="KW-0234">DNA repair</keyword>
<dbReference type="PROSITE" id="PS00731">
    <property type="entry name" value="AP_NUCLEASE_F2_3"/>
    <property type="match status" value="1"/>
</dbReference>
<reference evidence="11" key="1">
    <citation type="journal article" date="2019" name="Int. J. Syst. Evol. Microbiol.">
        <title>The Global Catalogue of Microorganisms (GCM) 10K type strain sequencing project: providing services to taxonomists for standard genome sequencing and annotation.</title>
        <authorList>
            <consortium name="The Broad Institute Genomics Platform"/>
            <consortium name="The Broad Institute Genome Sequencing Center for Infectious Disease"/>
            <person name="Wu L."/>
            <person name="Ma J."/>
        </authorList>
    </citation>
    <scope>NUCLEOTIDE SEQUENCE [LARGE SCALE GENOMIC DNA]</scope>
    <source>
        <strain evidence="11">CCM 8749</strain>
    </source>
</reference>
<evidence type="ECO:0000256" key="2">
    <source>
        <dbReference type="ARBA" id="ARBA00005340"/>
    </source>
</evidence>
<dbReference type="PANTHER" id="PTHR21445">
    <property type="entry name" value="ENDONUCLEASE IV ENDODEOXYRIBONUCLEASE IV"/>
    <property type="match status" value="1"/>
</dbReference>
<keyword evidence="11" id="KW-1185">Reference proteome</keyword>
<proteinExistence type="inferred from homology"/>
<evidence type="ECO:0000259" key="9">
    <source>
        <dbReference type="Pfam" id="PF01261"/>
    </source>
</evidence>
<keyword evidence="4" id="KW-0479">Metal-binding</keyword>
<comment type="cofactor">
    <cofactor evidence="1">
        <name>Zn(2+)</name>
        <dbReference type="ChEBI" id="CHEBI:29105"/>
    </cofactor>
</comment>
<sequence>MKVGVHVSISSGFLSAAKTAVKLGAESFQYFPKNPRSLEIKQPDFHDADACRAFCEEHGLCTIAHAPYPANLSLEDREGRSRVARSLKNDLVIAESLGSIGVVVHFGKYKGKDPLQGYQNSIQCLNEALDGWKGRAKLLLENQAGEGTTIGLTFEECVTIRKLCDDPEHIGFCLDTCHLFASGVWTAENWSELHQRALEIGYVQQLCAIHLNDSMYASGSHRDRHANLGQGMIGLEPLKQLLTSLQGADIPVVMETAASKKGKRSSELELAKSLLRS</sequence>
<keyword evidence="3" id="KW-0540">Nuclease</keyword>
<evidence type="ECO:0000256" key="8">
    <source>
        <dbReference type="ARBA" id="ARBA00023204"/>
    </source>
</evidence>
<gene>
    <name evidence="10" type="ORF">ACFPXP_18400</name>
</gene>
<dbReference type="InterPro" id="IPR013022">
    <property type="entry name" value="Xyl_isomerase-like_TIM-brl"/>
</dbReference>
<dbReference type="RefSeq" id="WP_379895847.1">
    <property type="nucleotide sequence ID" value="NZ_CBCSCT010000016.1"/>
</dbReference>
<dbReference type="EMBL" id="JBHSQV010000180">
    <property type="protein sequence ID" value="MFC5988379.1"/>
    <property type="molecule type" value="Genomic_DNA"/>
</dbReference>
<dbReference type="InterPro" id="IPR018246">
    <property type="entry name" value="AP_endonuc_F2_Zn_BS"/>
</dbReference>
<evidence type="ECO:0000256" key="4">
    <source>
        <dbReference type="ARBA" id="ARBA00022723"/>
    </source>
</evidence>
<evidence type="ECO:0000256" key="7">
    <source>
        <dbReference type="ARBA" id="ARBA00022833"/>
    </source>
</evidence>
<dbReference type="EC" id="3.1.21.2" evidence="10"/>
<dbReference type="PROSITE" id="PS00730">
    <property type="entry name" value="AP_NUCLEASE_F2_2"/>
    <property type="match status" value="1"/>
</dbReference>
<evidence type="ECO:0000313" key="11">
    <source>
        <dbReference type="Proteomes" id="UP001596250"/>
    </source>
</evidence>
<comment type="caution">
    <text evidence="10">The sequence shown here is derived from an EMBL/GenBank/DDBJ whole genome shotgun (WGS) entry which is preliminary data.</text>
</comment>
<evidence type="ECO:0000313" key="10">
    <source>
        <dbReference type="EMBL" id="MFC5988379.1"/>
    </source>
</evidence>
<keyword evidence="6 10" id="KW-0378">Hydrolase</keyword>
<organism evidence="10 11">
    <name type="scientific">Marinicrinis lubricantis</name>
    <dbReference type="NCBI Taxonomy" id="2086470"/>
    <lineage>
        <taxon>Bacteria</taxon>
        <taxon>Bacillati</taxon>
        <taxon>Bacillota</taxon>
        <taxon>Bacilli</taxon>
        <taxon>Bacillales</taxon>
        <taxon>Paenibacillaceae</taxon>
    </lineage>
</organism>
<evidence type="ECO:0000256" key="3">
    <source>
        <dbReference type="ARBA" id="ARBA00022722"/>
    </source>
</evidence>
<keyword evidence="5" id="KW-0227">DNA damage</keyword>